<protein>
    <submittedName>
        <fullName evidence="1">Uncharacterized protein</fullName>
    </submittedName>
</protein>
<dbReference type="Proteomes" id="UP000019116">
    <property type="component" value="Chromosome 6B"/>
</dbReference>
<accession>A0A3B6PLE2</accession>
<name>A0A3B6PLE2_WHEAT</name>
<dbReference type="EnsemblPlants" id="TraesCS6B02G184700.1">
    <property type="protein sequence ID" value="TraesCS6B02G184700.1"/>
    <property type="gene ID" value="TraesCS6B02G184700"/>
</dbReference>
<dbReference type="OrthoDB" id="2019494at2759"/>
<reference evidence="1" key="1">
    <citation type="submission" date="2018-08" db="EMBL/GenBank/DDBJ databases">
        <authorList>
            <person name="Rossello M."/>
        </authorList>
    </citation>
    <scope>NUCLEOTIDE SEQUENCE [LARGE SCALE GENOMIC DNA]</scope>
    <source>
        <strain evidence="1">cv. Chinese Spring</strain>
    </source>
</reference>
<sequence>MGGTRGRMGISYLHSHRGGNVDSMAQQRRLGLLWSFLRQQDVGESIAAGNGSSDLLRIFSMSTWDDTNSNIMFSAPDNKKAEVLGDSDVSMVTSFSNIDSQIQLALSSWTCPAWTTTCSCSRTPPTTESMPSVAERIIRINKRLRRLQRPHSLHGQGHSLFYHGFPLDILCPKPYRIMPSLISTVGMTTSNFSLQY</sequence>
<dbReference type="AlphaFoldDB" id="A0A3B6PLE2"/>
<organism evidence="1">
    <name type="scientific">Triticum aestivum</name>
    <name type="common">Wheat</name>
    <dbReference type="NCBI Taxonomy" id="4565"/>
    <lineage>
        <taxon>Eukaryota</taxon>
        <taxon>Viridiplantae</taxon>
        <taxon>Streptophyta</taxon>
        <taxon>Embryophyta</taxon>
        <taxon>Tracheophyta</taxon>
        <taxon>Spermatophyta</taxon>
        <taxon>Magnoliopsida</taxon>
        <taxon>Liliopsida</taxon>
        <taxon>Poales</taxon>
        <taxon>Poaceae</taxon>
        <taxon>BOP clade</taxon>
        <taxon>Pooideae</taxon>
        <taxon>Triticodae</taxon>
        <taxon>Triticeae</taxon>
        <taxon>Triticinae</taxon>
        <taxon>Triticum</taxon>
    </lineage>
</organism>
<dbReference type="Gramene" id="TraesCLE_scaffold_030756_01G000200.1">
    <property type="protein sequence ID" value="TraesCLE_scaffold_030756_01G000200.1"/>
    <property type="gene ID" value="TraesCLE_scaffold_030756_01G000200"/>
</dbReference>
<dbReference type="Gramene" id="TraesROB_scaffold_036358_01G000100.1">
    <property type="protein sequence ID" value="TraesROB_scaffold_036358_01G000100.1"/>
    <property type="gene ID" value="TraesROB_scaffold_036358_01G000100"/>
</dbReference>
<dbReference type="OMA" id="WIFLRQQ"/>
<proteinExistence type="predicted"/>
<reference evidence="1" key="2">
    <citation type="submission" date="2018-10" db="UniProtKB">
        <authorList>
            <consortium name="EnsemblPlants"/>
        </authorList>
    </citation>
    <scope>IDENTIFICATION</scope>
</reference>
<dbReference type="Gramene" id="TraesWEE_scaffold_029869_01G000100.1">
    <property type="protein sequence ID" value="TraesWEE_scaffold_029869_01G000100.1"/>
    <property type="gene ID" value="TraesWEE_scaffold_029869_01G000100"/>
</dbReference>
<dbReference type="Gramene" id="TraesCAD_scaffold_020014_01G000100.1">
    <property type="protein sequence ID" value="TraesCAD_scaffold_020014_01G000100.1"/>
    <property type="gene ID" value="TraesCAD_scaffold_020014_01G000100"/>
</dbReference>
<dbReference type="Gramene" id="TraesCS6B03G0469100.1">
    <property type="protein sequence ID" value="TraesCS6B03G0469100.1.CDS"/>
    <property type="gene ID" value="TraesCS6B03G0469100"/>
</dbReference>
<evidence type="ECO:0000313" key="1">
    <source>
        <dbReference type="EnsemblPlants" id="TraesCS6B02G184700.1"/>
    </source>
</evidence>
<evidence type="ECO:0000313" key="2">
    <source>
        <dbReference type="Proteomes" id="UP000019116"/>
    </source>
</evidence>
<keyword evidence="2" id="KW-1185">Reference proteome</keyword>
<dbReference type="Gramene" id="TraesCS6B02G184700.1">
    <property type="protein sequence ID" value="TraesCS6B02G184700.1"/>
    <property type="gene ID" value="TraesCS6B02G184700"/>
</dbReference>